<sequence length="1079" mass="123829">MNSNTLVVPMVLHALAVDPIVEQYQANRRFKRDYKQLDQFLTAEPEAFSGKIQSLEQGIYLHWILPDYFLKPSEDKEESAYPVVPNRWVILRLSGPTNQRKLRSWIVESDRLHSPTGSPYRVEQGRYIRSTTIGKVVNGIDAWSETDSNKALFLTAMGSGDLTFSTYQPSCENVFSIVDKLDDLTEDELELDYIVLGWFSNPKYDPLFGVQSIQEFEAKLRSYDWSVLDPNALFADQIVLKGQIQKVTWSRNGNPAYRHAVHHPNRNLVIAETSVDAISELLGSFKYDIPQKEESIDHIVEALQYDLLRSFEEPGEEERLEHQIHRNSFHSSPGGTLWELVDPEDSTASSICPTGCVQEEDALLAALNDSQQRYDSEVRKYSSFLQMLYEVWWKWNREIIPEDILVDYISESNELSRRVAILRGECLANKKGLEQVLREHRSKRIIKKLEMPRFWAPQDPVVMITGFQKASHQFMVGLLECSIFEYDIDAEPSWPAIDLSKLPLHVASLLVDRLNDTTLTDVWRQPWLPLFLEWEVEWEQVPYTGDHWTFDGYDRSMKNGTVASTQRLKGRTILSPHAIFSLKSRFQDYAKQHPNEKITEDVVKFIEKLDHWDVLSQTLGGFHLQLLQRDDRIHPVPSFGEIDDVIDQILGSEFRSMPVPSAATHPDEITFQPIRAGKLRIIRLEVMDGFGQLDVVPLGQRHMIAESVRPLASSGSEVELKPRLVQGARLNFQMVAAEPEQDEHSEQYANPVCGWVIPNHMNRGLSIYDPDGSPLGHLRLWEDLQGKKIVKWEDAPKIKSSLALSNIHTHLNRAIRGMVAAGGDEFATFLKVIDDTLWIIDPKGHETDQVLAAFMGRPLVLVRAKLSLELEGLPVYSAGSIYPRDRNENYLKHKYEIKLGNLHLKQDGVLGYFLGDRYNRFYSVYEPNNHQSNFVQQIGTKRSEHENAHYIRLSFQESHNEAYITLLMDPFAVAHATSGILPVKDIALMEKFRTKALQNMEVYFSTGPLLTVQIVEESNGTSLLLPVPNSNKTKWSWIERSRDEPDKWLEYAIKEQDEKDPPTRDTPSIREGMYKLKLK</sequence>
<reference evidence="2 3" key="1">
    <citation type="submission" date="2024-09" db="EMBL/GenBank/DDBJ databases">
        <authorList>
            <person name="Ruan L."/>
        </authorList>
    </citation>
    <scope>NUCLEOTIDE SEQUENCE [LARGE SCALE GENOMIC DNA]</scope>
    <source>
        <strain evidence="2 3">D33</strain>
    </source>
</reference>
<gene>
    <name evidence="2" type="ORF">ACE3NQ_24955</name>
</gene>
<dbReference type="RefSeq" id="WP_375527881.1">
    <property type="nucleotide sequence ID" value="NZ_JBHILM010000036.1"/>
</dbReference>
<comment type="caution">
    <text evidence="2">The sequence shown here is derived from an EMBL/GenBank/DDBJ whole genome shotgun (WGS) entry which is preliminary data.</text>
</comment>
<evidence type="ECO:0000313" key="3">
    <source>
        <dbReference type="Proteomes" id="UP001580407"/>
    </source>
</evidence>
<evidence type="ECO:0000313" key="2">
    <source>
        <dbReference type="EMBL" id="MFB5684164.1"/>
    </source>
</evidence>
<dbReference type="EMBL" id="JBHILM010000036">
    <property type="protein sequence ID" value="MFB5684164.1"/>
    <property type="molecule type" value="Genomic_DNA"/>
</dbReference>
<dbReference type="Proteomes" id="UP001580407">
    <property type="component" value="Unassembled WGS sequence"/>
</dbReference>
<organism evidence="2 3">
    <name type="scientific">Paenibacillus terreus</name>
    <dbReference type="NCBI Taxonomy" id="1387834"/>
    <lineage>
        <taxon>Bacteria</taxon>
        <taxon>Bacillati</taxon>
        <taxon>Bacillota</taxon>
        <taxon>Bacilli</taxon>
        <taxon>Bacillales</taxon>
        <taxon>Paenibacillaceae</taxon>
        <taxon>Paenibacillus</taxon>
    </lineage>
</organism>
<keyword evidence="3" id="KW-1185">Reference proteome</keyword>
<feature type="region of interest" description="Disordered" evidence="1">
    <location>
        <begin position="1054"/>
        <end position="1079"/>
    </location>
</feature>
<accession>A0ABV5BEN0</accession>
<protein>
    <submittedName>
        <fullName evidence="2">Uncharacterized protein</fullName>
    </submittedName>
</protein>
<evidence type="ECO:0000256" key="1">
    <source>
        <dbReference type="SAM" id="MobiDB-lite"/>
    </source>
</evidence>
<feature type="compositionally biased region" description="Basic and acidic residues" evidence="1">
    <location>
        <begin position="1054"/>
        <end position="1063"/>
    </location>
</feature>
<name>A0ABV5BEN0_9BACL</name>
<proteinExistence type="predicted"/>